<keyword evidence="4" id="KW-1185">Reference proteome</keyword>
<feature type="compositionally biased region" description="Basic and acidic residues" evidence="1">
    <location>
        <begin position="151"/>
        <end position="174"/>
    </location>
</feature>
<accession>A0A0L7QRD2</accession>
<feature type="region of interest" description="Disordered" evidence="1">
    <location>
        <begin position="95"/>
        <end position="117"/>
    </location>
</feature>
<organism evidence="3 4">
    <name type="scientific">Habropoda laboriosa</name>
    <dbReference type="NCBI Taxonomy" id="597456"/>
    <lineage>
        <taxon>Eukaryota</taxon>
        <taxon>Metazoa</taxon>
        <taxon>Ecdysozoa</taxon>
        <taxon>Arthropoda</taxon>
        <taxon>Hexapoda</taxon>
        <taxon>Insecta</taxon>
        <taxon>Pterygota</taxon>
        <taxon>Neoptera</taxon>
        <taxon>Endopterygota</taxon>
        <taxon>Hymenoptera</taxon>
        <taxon>Apocrita</taxon>
        <taxon>Aculeata</taxon>
        <taxon>Apoidea</taxon>
        <taxon>Anthophila</taxon>
        <taxon>Apidae</taxon>
        <taxon>Habropoda</taxon>
    </lineage>
</organism>
<feature type="compositionally biased region" description="Low complexity" evidence="1">
    <location>
        <begin position="9"/>
        <end position="18"/>
    </location>
</feature>
<feature type="compositionally biased region" description="Polar residues" evidence="1">
    <location>
        <begin position="743"/>
        <end position="761"/>
    </location>
</feature>
<feature type="compositionally biased region" description="Polar residues" evidence="1">
    <location>
        <begin position="594"/>
        <end position="631"/>
    </location>
</feature>
<feature type="region of interest" description="Disordered" evidence="1">
    <location>
        <begin position="578"/>
        <end position="885"/>
    </location>
</feature>
<feature type="compositionally biased region" description="Low complexity" evidence="1">
    <location>
        <begin position="782"/>
        <end position="807"/>
    </location>
</feature>
<feature type="region of interest" description="Disordered" evidence="1">
    <location>
        <begin position="307"/>
        <end position="549"/>
    </location>
</feature>
<feature type="compositionally biased region" description="Low complexity" evidence="1">
    <location>
        <begin position="672"/>
        <end position="686"/>
    </location>
</feature>
<feature type="compositionally biased region" description="Basic and acidic residues" evidence="1">
    <location>
        <begin position="513"/>
        <end position="527"/>
    </location>
</feature>
<sequence length="944" mass="103325">QITHEPPKLKTTLKTPPKQATNPLQFVKVGPCSLYRTAQEQLQKVQEVKKIKQEVRDDPEDWQSNLDNWKSSRRKRQEHIIERVVEVKKLELEEHDRQRRRSKTFSEMMEERGNRGRKLSISLAMYHEEDANDLSDLGIGTSSGKSSVSGDTHDDTHSVLSDRDSEIEKNHSDVDNVPSESVIGNDITTSSSTTTATTTTTTKKPFGNGFHSNHSHNNNNQEYDSATTATTSSPEPEEYTYEGAIRGYVSRVSQNIPRRSLASLDAKLENAKSSTNGSKTGLNEDAKSTIPVVKVDILKRREIFEKASQKSNESKLNNRLSGDFTGTKSIKERLSNLEKQKHEAESTEKSGKALNRLSGDMSTIRERLSHLEKQASERESKNSSSHRKLSTEELETVRPLRERLSTLEKYSSSDESSAPPGTAHESRHNGELSARTIKDRLSALDAARSKESAEKRSSVGKHSLCFRDQENRIDTSTPSERSSSPDSEYRVPRAAFHRSLDSLDADASSGPDTFERVQSLEELDYGRRYPASSSSAELLNDTDREDSGIHTADVSCSVSQADEPVDEDIVHASTIIERQEVIEEKPEEPREVQTPNEIGTADTSGELSTNKSQSQAHIEVTNSSTLRSCPATSRPIVYQSPKVPPRRTPPETLPKPKLPVSKEHVTETKVDSPPVKESSSVTSSTKLFTNEQECKFGVDEKSFSKEDSTKVTSSSTTSLDSAVVVDSCPLSPARTAAVPTNLPLESNATSASNSPSKTTPVASPRAASKIPTPLPRKAIGAKSSPTSSTSSLSPPISPSSPKTLSLKARTSNVKSPTSPMSMPQFPKASEIPVPVCSNVTSSSNVPSSPSSNLEQSPLASPVAKHPTSPLSSTKHQATVAEETLHAERRRTVVEICEKVVVPQGKTPTTPPVTPFITVDRVNEKQSSATEVRIDQQSSSPPRKS</sequence>
<dbReference type="Proteomes" id="UP000053825">
    <property type="component" value="Unassembled WGS sequence"/>
</dbReference>
<feature type="compositionally biased region" description="Basic and acidic residues" evidence="1">
    <location>
        <begin position="329"/>
        <end position="351"/>
    </location>
</feature>
<dbReference type="STRING" id="597456.A0A0L7QRD2"/>
<evidence type="ECO:0000313" key="3">
    <source>
        <dbReference type="EMBL" id="KOC61188.1"/>
    </source>
</evidence>
<feature type="non-terminal residue" evidence="3">
    <location>
        <position position="1"/>
    </location>
</feature>
<proteinExistence type="predicted"/>
<feature type="compositionally biased region" description="Polar residues" evidence="1">
    <location>
        <begin position="140"/>
        <end position="150"/>
    </location>
</feature>
<feature type="compositionally biased region" description="Low complexity" evidence="1">
    <location>
        <begin position="832"/>
        <end position="852"/>
    </location>
</feature>
<feature type="compositionally biased region" description="Polar residues" evidence="1">
    <location>
        <begin position="924"/>
        <end position="944"/>
    </location>
</feature>
<feature type="compositionally biased region" description="Basic and acidic residues" evidence="1">
    <location>
        <begin position="389"/>
        <end position="406"/>
    </location>
</feature>
<dbReference type="EMBL" id="KQ414782">
    <property type="protein sequence ID" value="KOC61188.1"/>
    <property type="molecule type" value="Genomic_DNA"/>
</dbReference>
<feature type="compositionally biased region" description="Basic and acidic residues" evidence="1">
    <location>
        <begin position="578"/>
        <end position="591"/>
    </location>
</feature>
<feature type="compositionally biased region" description="Basic and acidic residues" evidence="1">
    <location>
        <begin position="363"/>
        <end position="381"/>
    </location>
</feature>
<feature type="domain" description="DUF4757" evidence="2">
    <location>
        <begin position="43"/>
        <end position="111"/>
    </location>
</feature>
<evidence type="ECO:0000256" key="1">
    <source>
        <dbReference type="SAM" id="MobiDB-lite"/>
    </source>
</evidence>
<dbReference type="InterPro" id="IPR031865">
    <property type="entry name" value="DUF4757"/>
</dbReference>
<feature type="compositionally biased region" description="Basic and acidic residues" evidence="1">
    <location>
        <begin position="424"/>
        <end position="457"/>
    </location>
</feature>
<reference evidence="3 4" key="1">
    <citation type="submission" date="2015-07" db="EMBL/GenBank/DDBJ databases">
        <title>The genome of Habropoda laboriosa.</title>
        <authorList>
            <person name="Pan H."/>
            <person name="Kapheim K."/>
        </authorList>
    </citation>
    <scope>NUCLEOTIDE SEQUENCE [LARGE SCALE GENOMIC DNA]</scope>
    <source>
        <strain evidence="3">0110345459</strain>
    </source>
</reference>
<protein>
    <recommendedName>
        <fullName evidence="2">DUF4757 domain-containing protein</fullName>
    </recommendedName>
</protein>
<feature type="region of interest" description="Disordered" evidence="1">
    <location>
        <begin position="1"/>
        <end position="22"/>
    </location>
</feature>
<feature type="compositionally biased region" description="Basic and acidic residues" evidence="1">
    <location>
        <begin position="660"/>
        <end position="670"/>
    </location>
</feature>
<evidence type="ECO:0000259" key="2">
    <source>
        <dbReference type="Pfam" id="PF15949"/>
    </source>
</evidence>
<feature type="compositionally biased region" description="Basic and acidic residues" evidence="1">
    <location>
        <begin position="692"/>
        <end position="709"/>
    </location>
</feature>
<feature type="region of interest" description="Disordered" evidence="1">
    <location>
        <begin position="921"/>
        <end position="944"/>
    </location>
</feature>
<dbReference type="OrthoDB" id="15627at2759"/>
<feature type="compositionally biased region" description="Low complexity" evidence="1">
    <location>
        <begin position="188"/>
        <end position="234"/>
    </location>
</feature>
<evidence type="ECO:0000313" key="4">
    <source>
        <dbReference type="Proteomes" id="UP000053825"/>
    </source>
</evidence>
<feature type="compositionally biased region" description="Polar residues" evidence="1">
    <location>
        <begin position="309"/>
        <end position="328"/>
    </location>
</feature>
<dbReference type="Pfam" id="PF15949">
    <property type="entry name" value="DUF4757"/>
    <property type="match status" value="1"/>
</dbReference>
<feature type="compositionally biased region" description="Low complexity" evidence="1">
    <location>
        <begin position="710"/>
        <end position="727"/>
    </location>
</feature>
<feature type="compositionally biased region" description="Pro residues" evidence="1">
    <location>
        <begin position="642"/>
        <end position="657"/>
    </location>
</feature>
<gene>
    <name evidence="3" type="ORF">WH47_06622</name>
</gene>
<feature type="region of interest" description="Disordered" evidence="1">
    <location>
        <begin position="134"/>
        <end position="237"/>
    </location>
</feature>
<dbReference type="AlphaFoldDB" id="A0A0L7QRD2"/>
<feature type="compositionally biased region" description="Low complexity" evidence="1">
    <location>
        <begin position="474"/>
        <end position="486"/>
    </location>
</feature>
<feature type="compositionally biased region" description="Polar residues" evidence="1">
    <location>
        <begin position="808"/>
        <end position="821"/>
    </location>
</feature>
<name>A0A0L7QRD2_9HYME</name>